<name>A0AC34QF20_9BILA</name>
<evidence type="ECO:0000313" key="1">
    <source>
        <dbReference type="Proteomes" id="UP000887576"/>
    </source>
</evidence>
<dbReference type="WBParaSite" id="JU765_v2.g15688.t1">
    <property type="protein sequence ID" value="JU765_v2.g15688.t1"/>
    <property type="gene ID" value="JU765_v2.g15688"/>
</dbReference>
<dbReference type="Proteomes" id="UP000887576">
    <property type="component" value="Unplaced"/>
</dbReference>
<protein>
    <submittedName>
        <fullName evidence="2">B box-type domain-containing protein</fullName>
    </submittedName>
</protein>
<proteinExistence type="predicted"/>
<sequence length="624" mass="70841">MMSNGGSSHHYNNVPQQHPQPIPLSQIQPLMGTTSFPQPNPRRIYHQPPPQQQQHPISIQRMMLETTYPINNSGNGFSASSTSSSGSSAPPLIRGYFGGRKLYENVDKQPCITCNEMVPSDQLSQLACGHRQCIQCLSMMGQLDKCPNCYSMGIFGGTHIREAFNSETSSPILGISTGNSHGIVMRNGSNSTLSTPLSIQNLKFNDYNIWEPLPLNQQNSTSNEKSDQTNLSKLFDNLSMKPQQQQLCTNCDEKSIITSFCVDCNEFLCAICVMAHARVKLTKDHQIQQLIEQKNDLLSQKCSEHDNLTYFIKCLTCNGTNLCIKCLQFHPKHSLKFLQTKTTNDMKILLKNLINDTKIIQLLLKNNYENVNKMEEKLQLSIEKVIMEMTNVINLYMKIIDEKKDELLKKIDTIQTTKICLLKNQNEKIYEKITTFEKLLNYSDEIIKSGNDKEIFDYYEQILKLHCENLSTTFFPITNDEIFFKLSVEKNFLNELKNFGNIDSGIDPSSTQIIGNRFKRAISGRPFVVNIQMKDVLGEIVTKESRQKFCFGKEGSGDGEFSRPWGICCDLKGRIIVADRSNHRIQIFDSRGKFLMKFGQKGMRPGDFNRPAGVCVNPSVSFFI</sequence>
<organism evidence="1 2">
    <name type="scientific">Panagrolaimus sp. JU765</name>
    <dbReference type="NCBI Taxonomy" id="591449"/>
    <lineage>
        <taxon>Eukaryota</taxon>
        <taxon>Metazoa</taxon>
        <taxon>Ecdysozoa</taxon>
        <taxon>Nematoda</taxon>
        <taxon>Chromadorea</taxon>
        <taxon>Rhabditida</taxon>
        <taxon>Tylenchina</taxon>
        <taxon>Panagrolaimomorpha</taxon>
        <taxon>Panagrolaimoidea</taxon>
        <taxon>Panagrolaimidae</taxon>
        <taxon>Panagrolaimus</taxon>
    </lineage>
</organism>
<evidence type="ECO:0000313" key="2">
    <source>
        <dbReference type="WBParaSite" id="JU765_v2.g15688.t1"/>
    </source>
</evidence>
<reference evidence="2" key="1">
    <citation type="submission" date="2022-11" db="UniProtKB">
        <authorList>
            <consortium name="WormBaseParasite"/>
        </authorList>
    </citation>
    <scope>IDENTIFICATION</scope>
</reference>
<accession>A0AC34QF20</accession>